<dbReference type="Gene3D" id="1.10.510.10">
    <property type="entry name" value="Transferase(Phosphotransferase) domain 1"/>
    <property type="match status" value="1"/>
</dbReference>
<reference evidence="1" key="2">
    <citation type="submission" date="2022-06" db="UniProtKB">
        <authorList>
            <consortium name="EnsemblMetazoa"/>
        </authorList>
    </citation>
    <scope>IDENTIFICATION</scope>
    <source>
        <strain evidence="1">DF5081</strain>
    </source>
</reference>
<organism evidence="1 2">
    <name type="scientific">Caenorhabditis japonica</name>
    <dbReference type="NCBI Taxonomy" id="281687"/>
    <lineage>
        <taxon>Eukaryota</taxon>
        <taxon>Metazoa</taxon>
        <taxon>Ecdysozoa</taxon>
        <taxon>Nematoda</taxon>
        <taxon>Chromadorea</taxon>
        <taxon>Rhabditida</taxon>
        <taxon>Rhabditina</taxon>
        <taxon>Rhabditomorpha</taxon>
        <taxon>Rhabditoidea</taxon>
        <taxon>Rhabditidae</taxon>
        <taxon>Peloderinae</taxon>
        <taxon>Caenorhabditis</taxon>
    </lineage>
</organism>
<dbReference type="SUPFAM" id="SSF56112">
    <property type="entry name" value="Protein kinase-like (PK-like)"/>
    <property type="match status" value="1"/>
</dbReference>
<dbReference type="InterPro" id="IPR011009">
    <property type="entry name" value="Kinase-like_dom_sf"/>
</dbReference>
<keyword evidence="2" id="KW-1185">Reference proteome</keyword>
<evidence type="ECO:0000313" key="2">
    <source>
        <dbReference type="Proteomes" id="UP000005237"/>
    </source>
</evidence>
<evidence type="ECO:0000313" key="1">
    <source>
        <dbReference type="EnsemblMetazoa" id="CJA33741a.1"/>
    </source>
</evidence>
<sequence length="121" mass="13935">MSMCSLLELGPVHGSKSEYPPESQRNWPGVCDLPHYKAIFPQWTFDVKKLEEASNLSGHGLDILREIVRYPPERRLTAKGALSHRYFLHNGFTQNRPTVTELMKEIREKSRTTPSPDQPIF</sequence>
<dbReference type="EnsemblMetazoa" id="CJA33741a.1">
    <property type="protein sequence ID" value="CJA33741a.1"/>
    <property type="gene ID" value="WBGene00209588"/>
</dbReference>
<name>A0A8R1IL67_CAEJA</name>
<dbReference type="AlphaFoldDB" id="A0A8R1IL67"/>
<accession>A0A8R1IL67</accession>
<proteinExistence type="predicted"/>
<reference evidence="2" key="1">
    <citation type="submission" date="2010-08" db="EMBL/GenBank/DDBJ databases">
        <authorList>
            <consortium name="Caenorhabditis japonica Sequencing Consortium"/>
            <person name="Wilson R.K."/>
        </authorList>
    </citation>
    <scope>NUCLEOTIDE SEQUENCE [LARGE SCALE GENOMIC DNA]</scope>
    <source>
        <strain evidence="2">DF5081</strain>
    </source>
</reference>
<dbReference type="Proteomes" id="UP000005237">
    <property type="component" value="Unassembled WGS sequence"/>
</dbReference>
<evidence type="ECO:0008006" key="3">
    <source>
        <dbReference type="Google" id="ProtNLM"/>
    </source>
</evidence>
<protein>
    <recommendedName>
        <fullName evidence="3">Protein kinase domain-containing protein</fullName>
    </recommendedName>
</protein>